<dbReference type="InterPro" id="IPR005702">
    <property type="entry name" value="Wzc-like_C"/>
</dbReference>
<accession>A0A8J6XMU8</accession>
<evidence type="ECO:0000256" key="4">
    <source>
        <dbReference type="ARBA" id="ARBA00008883"/>
    </source>
</evidence>
<keyword evidence="6" id="KW-1003">Cell membrane</keyword>
<keyword evidence="9 18" id="KW-0812">Transmembrane</keyword>
<feature type="coiled-coil region" evidence="17">
    <location>
        <begin position="369"/>
        <end position="396"/>
    </location>
</feature>
<keyword evidence="12" id="KW-0067">ATP-binding</keyword>
<sequence>MDNFTNAEEIDLQKYLLVLQRRWMPAVGVFGVVLACGFLYTLTLKPTYKAEGSLLIKSNHTSALTGLGESIGKIEPLTLTNNPLDTQAKIVTSIPVIQETIAALNLRDKQGKLLDTEALISKLKVTSTKGTEVLEVSYTDNNPKLAAKVVNKVMSAYIKNNIEANRAEAVAARTFVMQQLPRTELSVKEAELALRKFKEDNNVIALQEEANIAVNEISRLEQQVSQAQTQLSDANARSQKLQNQAAVNSQQAVTFASLSQIPGVQQILTQLQEAQSQLAVARTIFQPQHPTVLNLEEKVTALNSLLQQRIEQVAGKNQQIPQGNLQIGQLRQKLIEDYALSEAQRVGLEQQISTLSSKLSAYRIRANVLPKLEQTQRELERKLKASQTTYESLLTKLQEIQVAENQNIGNARVVSPALVPNSPEASRKMLVFAGAGVLGIILGIIAAFSLDLTDRSVKTVKEARELFGYTLLGVIPSIGRSSKKSFDLRGVDASVPKVIGRDIPQFPVGDVYQMLQANLKFLSSDTEIKAIAVTSSVSKEGKSEVSANLAVAMAQVGRKVLLVDADMRHPIQHHIWEKTNAIGLSNVLIDVLLLDQAIHEVMPNLHVLTSGVVPPNPVALLDSKRMAALVDAFAQEYDFVIFDTPQLSGTADAAVLGNMVDGMLLVVRPGVVDVASANATKEFLRQSGQNVLGMVVNGVNTKNEPDSYFYYTKEQAEPDSVSLNSLLTRPVSSRRRNNSNVS</sequence>
<dbReference type="CDD" id="cd05387">
    <property type="entry name" value="BY-kinase"/>
    <property type="match status" value="1"/>
</dbReference>
<dbReference type="GO" id="GO:0005524">
    <property type="term" value="F:ATP binding"/>
    <property type="evidence" value="ECO:0007669"/>
    <property type="project" value="UniProtKB-KW"/>
</dbReference>
<protein>
    <recommendedName>
        <fullName evidence="5">non-specific protein-tyrosine kinase</fullName>
        <ecNumber evidence="5">2.7.10.2</ecNumber>
    </recommendedName>
</protein>
<evidence type="ECO:0000256" key="3">
    <source>
        <dbReference type="ARBA" id="ARBA00007316"/>
    </source>
</evidence>
<dbReference type="PANTHER" id="PTHR32309">
    <property type="entry name" value="TYROSINE-PROTEIN KINASE"/>
    <property type="match status" value="1"/>
</dbReference>
<evidence type="ECO:0000256" key="7">
    <source>
        <dbReference type="ARBA" id="ARBA00022519"/>
    </source>
</evidence>
<dbReference type="InterPro" id="IPR032807">
    <property type="entry name" value="GNVR"/>
</dbReference>
<evidence type="ECO:0000256" key="2">
    <source>
        <dbReference type="ARBA" id="ARBA00006683"/>
    </source>
</evidence>
<gene>
    <name evidence="22" type="ORF">ICL16_14560</name>
</gene>
<comment type="similarity">
    <text evidence="4">Belongs to the etk/wzc family.</text>
</comment>
<dbReference type="InterPro" id="IPR050445">
    <property type="entry name" value="Bact_polysacc_biosynth/exp"/>
</dbReference>
<feature type="domain" description="Polysaccharide chain length determinant N-terminal" evidence="19">
    <location>
        <begin position="8"/>
        <end position="102"/>
    </location>
</feature>
<evidence type="ECO:0000256" key="17">
    <source>
        <dbReference type="SAM" id="Coils"/>
    </source>
</evidence>
<evidence type="ECO:0000313" key="23">
    <source>
        <dbReference type="Proteomes" id="UP000629098"/>
    </source>
</evidence>
<dbReference type="PANTHER" id="PTHR32309:SF13">
    <property type="entry name" value="FERRIC ENTEROBACTIN TRANSPORT PROTEIN FEPE"/>
    <property type="match status" value="1"/>
</dbReference>
<keyword evidence="11" id="KW-0418">Kinase</keyword>
<keyword evidence="10" id="KW-0547">Nucleotide-binding</keyword>
<dbReference type="InterPro" id="IPR003856">
    <property type="entry name" value="LPS_length_determ_N"/>
</dbReference>
<feature type="domain" description="Tyrosine-protein kinase G-rich" evidence="21">
    <location>
        <begin position="373"/>
        <end position="448"/>
    </location>
</feature>
<dbReference type="InterPro" id="IPR027417">
    <property type="entry name" value="P-loop_NTPase"/>
</dbReference>
<proteinExistence type="inferred from homology"/>
<dbReference type="EMBL" id="JACXAE010000050">
    <property type="protein sequence ID" value="MBD2773257.1"/>
    <property type="molecule type" value="Genomic_DNA"/>
</dbReference>
<keyword evidence="8" id="KW-0808">Transferase</keyword>
<feature type="domain" description="AAA" evidence="20">
    <location>
        <begin position="530"/>
        <end position="647"/>
    </location>
</feature>
<evidence type="ECO:0000256" key="1">
    <source>
        <dbReference type="ARBA" id="ARBA00004429"/>
    </source>
</evidence>
<comment type="similarity">
    <text evidence="2">Belongs to the CpsC/CapA family.</text>
</comment>
<dbReference type="NCBIfam" id="TIGR01007">
    <property type="entry name" value="eps_fam"/>
    <property type="match status" value="1"/>
</dbReference>
<evidence type="ECO:0000256" key="12">
    <source>
        <dbReference type="ARBA" id="ARBA00022840"/>
    </source>
</evidence>
<evidence type="ECO:0000256" key="8">
    <source>
        <dbReference type="ARBA" id="ARBA00022679"/>
    </source>
</evidence>
<comment type="catalytic activity">
    <reaction evidence="16">
        <text>L-tyrosyl-[protein] + ATP = O-phospho-L-tyrosyl-[protein] + ADP + H(+)</text>
        <dbReference type="Rhea" id="RHEA:10596"/>
        <dbReference type="Rhea" id="RHEA-COMP:10136"/>
        <dbReference type="Rhea" id="RHEA-COMP:20101"/>
        <dbReference type="ChEBI" id="CHEBI:15378"/>
        <dbReference type="ChEBI" id="CHEBI:30616"/>
        <dbReference type="ChEBI" id="CHEBI:46858"/>
        <dbReference type="ChEBI" id="CHEBI:61978"/>
        <dbReference type="ChEBI" id="CHEBI:456216"/>
        <dbReference type="EC" id="2.7.10.2"/>
    </reaction>
</comment>
<evidence type="ECO:0000256" key="6">
    <source>
        <dbReference type="ARBA" id="ARBA00022475"/>
    </source>
</evidence>
<keyword evidence="14 18" id="KW-0472">Membrane</keyword>
<evidence type="ECO:0000313" key="22">
    <source>
        <dbReference type="EMBL" id="MBD2773257.1"/>
    </source>
</evidence>
<dbReference type="EC" id="2.7.10.2" evidence="5"/>
<reference evidence="22" key="1">
    <citation type="submission" date="2020-09" db="EMBL/GenBank/DDBJ databases">
        <title>Iningainema tapete sp. nov. (Scytonemataceae, Cyanobacteria) from greenhouses in central Florida (USA) produces two types of nodularin with biosynthetic potential for microcystin-LR and anabaenopeptins.</title>
        <authorList>
            <person name="Berthold D.E."/>
            <person name="Lefler F.W."/>
            <person name="Huang I.-S."/>
            <person name="Abdulla H."/>
            <person name="Zimba P.V."/>
            <person name="Laughinghouse H.D. IV."/>
        </authorList>
    </citation>
    <scope>NUCLEOTIDE SEQUENCE</scope>
    <source>
        <strain evidence="22">BLCCT55</strain>
    </source>
</reference>
<keyword evidence="17" id="KW-0175">Coiled coil</keyword>
<dbReference type="Pfam" id="PF02706">
    <property type="entry name" value="Wzz"/>
    <property type="match status" value="1"/>
</dbReference>
<evidence type="ECO:0000259" key="20">
    <source>
        <dbReference type="Pfam" id="PF13614"/>
    </source>
</evidence>
<evidence type="ECO:0000256" key="16">
    <source>
        <dbReference type="ARBA" id="ARBA00051245"/>
    </source>
</evidence>
<feature type="transmembrane region" description="Helical" evidence="18">
    <location>
        <begin position="430"/>
        <end position="450"/>
    </location>
</feature>
<evidence type="ECO:0000259" key="21">
    <source>
        <dbReference type="Pfam" id="PF13807"/>
    </source>
</evidence>
<comment type="similarity">
    <text evidence="3">Belongs to the CpsD/CapB family.</text>
</comment>
<evidence type="ECO:0000256" key="5">
    <source>
        <dbReference type="ARBA" id="ARBA00011903"/>
    </source>
</evidence>
<keyword evidence="7" id="KW-0997">Cell inner membrane</keyword>
<evidence type="ECO:0000256" key="14">
    <source>
        <dbReference type="ARBA" id="ARBA00023136"/>
    </source>
</evidence>
<dbReference type="Proteomes" id="UP000629098">
    <property type="component" value="Unassembled WGS sequence"/>
</dbReference>
<dbReference type="Gene3D" id="3.40.50.300">
    <property type="entry name" value="P-loop containing nucleotide triphosphate hydrolases"/>
    <property type="match status" value="1"/>
</dbReference>
<organism evidence="22 23">
    <name type="scientific">Iningainema tapete BLCC-T55</name>
    <dbReference type="NCBI Taxonomy" id="2748662"/>
    <lineage>
        <taxon>Bacteria</taxon>
        <taxon>Bacillati</taxon>
        <taxon>Cyanobacteriota</taxon>
        <taxon>Cyanophyceae</taxon>
        <taxon>Nostocales</taxon>
        <taxon>Scytonemataceae</taxon>
        <taxon>Iningainema tapete</taxon>
    </lineage>
</organism>
<evidence type="ECO:0000259" key="19">
    <source>
        <dbReference type="Pfam" id="PF02706"/>
    </source>
</evidence>
<comment type="caution">
    <text evidence="22">The sequence shown here is derived from an EMBL/GenBank/DDBJ whole genome shotgun (WGS) entry which is preliminary data.</text>
</comment>
<evidence type="ECO:0000256" key="9">
    <source>
        <dbReference type="ARBA" id="ARBA00022692"/>
    </source>
</evidence>
<keyword evidence="15" id="KW-0829">Tyrosine-protein kinase</keyword>
<dbReference type="RefSeq" id="WP_190828796.1">
    <property type="nucleotide sequence ID" value="NZ_CAWPPI010000050.1"/>
</dbReference>
<dbReference type="AlphaFoldDB" id="A0A8J6XMU8"/>
<comment type="subcellular location">
    <subcellularLocation>
        <location evidence="1">Cell inner membrane</location>
        <topology evidence="1">Multi-pass membrane protein</topology>
    </subcellularLocation>
</comment>
<dbReference type="Pfam" id="PF13807">
    <property type="entry name" value="GNVR"/>
    <property type="match status" value="1"/>
</dbReference>
<name>A0A8J6XMU8_9CYAN</name>
<dbReference type="GO" id="GO:0004715">
    <property type="term" value="F:non-membrane spanning protein tyrosine kinase activity"/>
    <property type="evidence" value="ECO:0007669"/>
    <property type="project" value="UniProtKB-EC"/>
</dbReference>
<dbReference type="SUPFAM" id="SSF52540">
    <property type="entry name" value="P-loop containing nucleoside triphosphate hydrolases"/>
    <property type="match status" value="1"/>
</dbReference>
<keyword evidence="13 18" id="KW-1133">Transmembrane helix</keyword>
<feature type="transmembrane region" description="Helical" evidence="18">
    <location>
        <begin position="23"/>
        <end position="42"/>
    </location>
</feature>
<dbReference type="Pfam" id="PF13614">
    <property type="entry name" value="AAA_31"/>
    <property type="match status" value="1"/>
</dbReference>
<dbReference type="GO" id="GO:0005886">
    <property type="term" value="C:plasma membrane"/>
    <property type="evidence" value="ECO:0007669"/>
    <property type="project" value="UniProtKB-SubCell"/>
</dbReference>
<evidence type="ECO:0000256" key="11">
    <source>
        <dbReference type="ARBA" id="ARBA00022777"/>
    </source>
</evidence>
<dbReference type="InterPro" id="IPR025669">
    <property type="entry name" value="AAA_dom"/>
</dbReference>
<keyword evidence="23" id="KW-1185">Reference proteome</keyword>
<evidence type="ECO:0000256" key="10">
    <source>
        <dbReference type="ARBA" id="ARBA00022741"/>
    </source>
</evidence>
<evidence type="ECO:0000256" key="18">
    <source>
        <dbReference type="SAM" id="Phobius"/>
    </source>
</evidence>
<evidence type="ECO:0000256" key="15">
    <source>
        <dbReference type="ARBA" id="ARBA00023137"/>
    </source>
</evidence>
<feature type="coiled-coil region" evidence="17">
    <location>
        <begin position="203"/>
        <end position="244"/>
    </location>
</feature>
<evidence type="ECO:0000256" key="13">
    <source>
        <dbReference type="ARBA" id="ARBA00022989"/>
    </source>
</evidence>